<accession>A0ABT3LA00</accession>
<dbReference type="EMBL" id="JAIHOM010000127">
    <property type="protein sequence ID" value="MCW6038338.1"/>
    <property type="molecule type" value="Genomic_DNA"/>
</dbReference>
<protein>
    <submittedName>
        <fullName evidence="1">Uncharacterized protein</fullName>
    </submittedName>
</protein>
<comment type="caution">
    <text evidence="1">The sequence shown here is derived from an EMBL/GenBank/DDBJ whole genome shotgun (WGS) entry which is preliminary data.</text>
</comment>
<gene>
    <name evidence="1" type="ORF">K4A83_18965</name>
</gene>
<keyword evidence="2" id="KW-1185">Reference proteome</keyword>
<dbReference type="RefSeq" id="WP_265266242.1">
    <property type="nucleotide sequence ID" value="NZ_JAIHOM010000127.1"/>
</dbReference>
<reference evidence="1 2" key="1">
    <citation type="submission" date="2021-08" db="EMBL/GenBank/DDBJ databases">
        <title>Draft genome sequence of Spirulina subsalsa with high tolerance to salinity and hype-accumulation of phycocyanin.</title>
        <authorList>
            <person name="Pei H."/>
            <person name="Jiang L."/>
        </authorList>
    </citation>
    <scope>NUCLEOTIDE SEQUENCE [LARGE SCALE GENOMIC DNA]</scope>
    <source>
        <strain evidence="1 2">FACHB-351</strain>
    </source>
</reference>
<organism evidence="1 2">
    <name type="scientific">Spirulina subsalsa FACHB-351</name>
    <dbReference type="NCBI Taxonomy" id="234711"/>
    <lineage>
        <taxon>Bacteria</taxon>
        <taxon>Bacillati</taxon>
        <taxon>Cyanobacteriota</taxon>
        <taxon>Cyanophyceae</taxon>
        <taxon>Spirulinales</taxon>
        <taxon>Spirulinaceae</taxon>
        <taxon>Spirulina</taxon>
    </lineage>
</organism>
<evidence type="ECO:0000313" key="1">
    <source>
        <dbReference type="EMBL" id="MCW6038338.1"/>
    </source>
</evidence>
<dbReference type="Proteomes" id="UP001526426">
    <property type="component" value="Unassembled WGS sequence"/>
</dbReference>
<proteinExistence type="predicted"/>
<evidence type="ECO:0000313" key="2">
    <source>
        <dbReference type="Proteomes" id="UP001526426"/>
    </source>
</evidence>
<name>A0ABT3LA00_9CYAN</name>
<sequence length="112" mass="13087">MEKIDQINLNESVKTTTRKQQIQAKKEQDKRKGYEELTLLCQVGEIEMARRLAERNPHWGYTVNHSGVQESRYEQLVELCEVGEVELAQELTEENPHWGYIIVEGSVQKKED</sequence>